<evidence type="ECO:0000256" key="5">
    <source>
        <dbReference type="ARBA" id="ARBA00023163"/>
    </source>
</evidence>
<keyword evidence="3" id="KW-0067">ATP-binding</keyword>
<feature type="non-terminal residue" evidence="9">
    <location>
        <position position="251"/>
    </location>
</feature>
<dbReference type="SUPFAM" id="SSF52540">
    <property type="entry name" value="P-loop containing nucleoside triphosphate hydrolases"/>
    <property type="match status" value="1"/>
</dbReference>
<evidence type="ECO:0000256" key="6">
    <source>
        <dbReference type="PROSITE-ProRule" id="PRU00169"/>
    </source>
</evidence>
<dbReference type="Proteomes" id="UP000697710">
    <property type="component" value="Unassembled WGS sequence"/>
</dbReference>
<evidence type="ECO:0000259" key="8">
    <source>
        <dbReference type="PROSITE" id="PS50110"/>
    </source>
</evidence>
<dbReference type="PANTHER" id="PTHR32071">
    <property type="entry name" value="TRANSCRIPTIONAL REGULATORY PROTEIN"/>
    <property type="match status" value="1"/>
</dbReference>
<keyword evidence="4" id="KW-0805">Transcription regulation</keyword>
<dbReference type="PROSITE" id="PS50045">
    <property type="entry name" value="SIGMA54_INTERACT_4"/>
    <property type="match status" value="1"/>
</dbReference>
<proteinExistence type="predicted"/>
<comment type="caution">
    <text evidence="9">The sequence shown here is derived from an EMBL/GenBank/DDBJ whole genome shotgun (WGS) entry which is preliminary data.</text>
</comment>
<protein>
    <submittedName>
        <fullName evidence="9">Sigma-54-dependent Fis family transcriptional regulator</fullName>
    </submittedName>
</protein>
<dbReference type="InterPro" id="IPR011006">
    <property type="entry name" value="CheY-like_superfamily"/>
</dbReference>
<accession>A0A956RS06</accession>
<dbReference type="GO" id="GO:0000160">
    <property type="term" value="P:phosphorelay signal transduction system"/>
    <property type="evidence" value="ECO:0007669"/>
    <property type="project" value="InterPro"/>
</dbReference>
<dbReference type="InterPro" id="IPR027417">
    <property type="entry name" value="P-loop_NTPase"/>
</dbReference>
<dbReference type="GO" id="GO:0006355">
    <property type="term" value="P:regulation of DNA-templated transcription"/>
    <property type="evidence" value="ECO:0007669"/>
    <property type="project" value="InterPro"/>
</dbReference>
<evidence type="ECO:0000313" key="9">
    <source>
        <dbReference type="EMBL" id="MCA9730122.1"/>
    </source>
</evidence>
<gene>
    <name evidence="9" type="ORF">KC729_20730</name>
</gene>
<evidence type="ECO:0000256" key="4">
    <source>
        <dbReference type="ARBA" id="ARBA00023015"/>
    </source>
</evidence>
<keyword evidence="2" id="KW-0547">Nucleotide-binding</keyword>
<feature type="modified residue" description="4-aspartylphosphate" evidence="6">
    <location>
        <position position="55"/>
    </location>
</feature>
<organism evidence="9 10">
    <name type="scientific">Eiseniibacteriota bacterium</name>
    <dbReference type="NCBI Taxonomy" id="2212470"/>
    <lineage>
        <taxon>Bacteria</taxon>
        <taxon>Candidatus Eiseniibacteriota</taxon>
    </lineage>
</organism>
<dbReference type="PROSITE" id="PS50110">
    <property type="entry name" value="RESPONSE_REGULATORY"/>
    <property type="match status" value="1"/>
</dbReference>
<keyword evidence="5" id="KW-0804">Transcription</keyword>
<reference evidence="9" key="1">
    <citation type="submission" date="2020-04" db="EMBL/GenBank/DDBJ databases">
        <authorList>
            <person name="Zhang T."/>
        </authorList>
    </citation>
    <scope>NUCLEOTIDE SEQUENCE</scope>
    <source>
        <strain evidence="9">HKST-UBA01</strain>
    </source>
</reference>
<reference evidence="9" key="2">
    <citation type="journal article" date="2021" name="Microbiome">
        <title>Successional dynamics and alternative stable states in a saline activated sludge microbial community over 9 years.</title>
        <authorList>
            <person name="Wang Y."/>
            <person name="Ye J."/>
            <person name="Ju F."/>
            <person name="Liu L."/>
            <person name="Boyd J.A."/>
            <person name="Deng Y."/>
            <person name="Parks D.H."/>
            <person name="Jiang X."/>
            <person name="Yin X."/>
            <person name="Woodcroft B.J."/>
            <person name="Tyson G.W."/>
            <person name="Hugenholtz P."/>
            <person name="Polz M.F."/>
            <person name="Zhang T."/>
        </authorList>
    </citation>
    <scope>NUCLEOTIDE SEQUENCE</scope>
    <source>
        <strain evidence="9">HKST-UBA01</strain>
    </source>
</reference>
<dbReference type="Pfam" id="PF00158">
    <property type="entry name" value="Sigma54_activat"/>
    <property type="match status" value="1"/>
</dbReference>
<dbReference type="SUPFAM" id="SSF52172">
    <property type="entry name" value="CheY-like"/>
    <property type="match status" value="1"/>
</dbReference>
<dbReference type="AlphaFoldDB" id="A0A956RS06"/>
<dbReference type="GO" id="GO:0005524">
    <property type="term" value="F:ATP binding"/>
    <property type="evidence" value="ECO:0007669"/>
    <property type="project" value="UniProtKB-KW"/>
</dbReference>
<evidence type="ECO:0000313" key="10">
    <source>
        <dbReference type="Proteomes" id="UP000697710"/>
    </source>
</evidence>
<sequence length="251" mass="27184">MKDAANILVVEDEPAMRQLLEEELAEEGYQVVTAADGAEALEQHTRHAVDVIVTDNKMPTMTGLELLAEVRRRTPDVPVVLITAFGSIESAVEAMKAGAYHYVAKPFLMEDLLVTVRSAAEARRLQKEMVQLTRVGPTVRHGIVGGSASMRETVDLVLRAAVVDSPVLLMGESGTGKELLARALHEGSPRANAPFVPVNCSAIPKTLVESQLFGHRKGAFTDAREDHQGFFQRADGGTLFLEENGDMPLSV</sequence>
<dbReference type="CDD" id="cd00009">
    <property type="entry name" value="AAA"/>
    <property type="match status" value="1"/>
</dbReference>
<dbReference type="Gene3D" id="3.40.50.300">
    <property type="entry name" value="P-loop containing nucleotide triphosphate hydrolases"/>
    <property type="match status" value="1"/>
</dbReference>
<dbReference type="PROSITE" id="PS00675">
    <property type="entry name" value="SIGMA54_INTERACT_1"/>
    <property type="match status" value="1"/>
</dbReference>
<dbReference type="Pfam" id="PF00072">
    <property type="entry name" value="Response_reg"/>
    <property type="match status" value="1"/>
</dbReference>
<dbReference type="InterPro" id="IPR002078">
    <property type="entry name" value="Sigma_54_int"/>
</dbReference>
<dbReference type="SMART" id="SM00448">
    <property type="entry name" value="REC"/>
    <property type="match status" value="1"/>
</dbReference>
<feature type="domain" description="Sigma-54 factor interaction" evidence="7">
    <location>
        <begin position="143"/>
        <end position="251"/>
    </location>
</feature>
<name>A0A956RS06_UNCEI</name>
<evidence type="ECO:0000259" key="7">
    <source>
        <dbReference type="PROSITE" id="PS50045"/>
    </source>
</evidence>
<feature type="domain" description="Response regulatory" evidence="8">
    <location>
        <begin position="6"/>
        <end position="120"/>
    </location>
</feature>
<keyword evidence="1 6" id="KW-0597">Phosphoprotein</keyword>
<dbReference type="EMBL" id="JAGQHR010001000">
    <property type="protein sequence ID" value="MCA9730122.1"/>
    <property type="molecule type" value="Genomic_DNA"/>
</dbReference>
<evidence type="ECO:0000256" key="3">
    <source>
        <dbReference type="ARBA" id="ARBA00022840"/>
    </source>
</evidence>
<dbReference type="FunFam" id="3.40.50.2300:FF:000018">
    <property type="entry name" value="DNA-binding transcriptional regulator NtrC"/>
    <property type="match status" value="1"/>
</dbReference>
<dbReference type="PANTHER" id="PTHR32071:SF113">
    <property type="entry name" value="ALGINATE BIOSYNTHESIS TRANSCRIPTIONAL REGULATORY PROTEIN ALGB"/>
    <property type="match status" value="1"/>
</dbReference>
<evidence type="ECO:0000256" key="2">
    <source>
        <dbReference type="ARBA" id="ARBA00022741"/>
    </source>
</evidence>
<dbReference type="InterPro" id="IPR025662">
    <property type="entry name" value="Sigma_54_int_dom_ATP-bd_1"/>
</dbReference>
<dbReference type="InterPro" id="IPR001789">
    <property type="entry name" value="Sig_transdc_resp-reg_receiver"/>
</dbReference>
<dbReference type="Gene3D" id="3.40.50.2300">
    <property type="match status" value="1"/>
</dbReference>
<evidence type="ECO:0000256" key="1">
    <source>
        <dbReference type="ARBA" id="ARBA00022553"/>
    </source>
</evidence>